<protein>
    <submittedName>
        <fullName evidence="2">Uncharacterized protein</fullName>
    </submittedName>
</protein>
<name>A0ABV1HIK7_9FIRM</name>
<evidence type="ECO:0000313" key="3">
    <source>
        <dbReference type="Proteomes" id="UP001437460"/>
    </source>
</evidence>
<sequence length="291" mass="34064">MRGYQAAKRAAAALFLSAFLLLPSCAAFGMDAPGSGGKNWHYGKDHHWIYQDEDGSSHTGWLYYEGEWYWFDERGWLQTGGQRDINGVRYFFFSNGHMAHNQYVDLKFLGENGQEEKEHAIRVIGTERPDSRDKDLITDYLYEVPRGWQKQFVEDGWEFLFYKKKQYFSAPSTSSGIYYVRYSTDRRYKKVKFCDVDSILQGFGEYVGYRAGCYRENSTMMQEYWKAGPVLQDILEIPDYYAENAAFCFGKLFSDYVSGEKTEELTRKFPEVCEELEKILHQKDTKVTVDR</sequence>
<comment type="caution">
    <text evidence="2">The sequence shown here is derived from an EMBL/GenBank/DDBJ whole genome shotgun (WGS) entry which is preliminary data.</text>
</comment>
<organism evidence="2 3">
    <name type="scientific">Ventrimonas faecis</name>
    <dbReference type="NCBI Taxonomy" id="3133170"/>
    <lineage>
        <taxon>Bacteria</taxon>
        <taxon>Bacillati</taxon>
        <taxon>Bacillota</taxon>
        <taxon>Clostridia</taxon>
        <taxon>Lachnospirales</taxon>
        <taxon>Lachnospiraceae</taxon>
        <taxon>Ventrimonas</taxon>
    </lineage>
</organism>
<evidence type="ECO:0000313" key="2">
    <source>
        <dbReference type="EMBL" id="MEQ2562144.1"/>
    </source>
</evidence>
<feature type="chain" id="PRO_5046710581" evidence="1">
    <location>
        <begin position="27"/>
        <end position="291"/>
    </location>
</feature>
<dbReference type="Proteomes" id="UP001437460">
    <property type="component" value="Unassembled WGS sequence"/>
</dbReference>
<dbReference type="SUPFAM" id="SSF69360">
    <property type="entry name" value="Cell wall binding repeat"/>
    <property type="match status" value="1"/>
</dbReference>
<feature type="signal peptide" evidence="1">
    <location>
        <begin position="1"/>
        <end position="26"/>
    </location>
</feature>
<dbReference type="RefSeq" id="WP_349228495.1">
    <property type="nucleotide sequence ID" value="NZ_JBBMFJ010000003.1"/>
</dbReference>
<keyword evidence="1" id="KW-0732">Signal</keyword>
<keyword evidence="3" id="KW-1185">Reference proteome</keyword>
<proteinExistence type="predicted"/>
<evidence type="ECO:0000256" key="1">
    <source>
        <dbReference type="SAM" id="SignalP"/>
    </source>
</evidence>
<dbReference type="Gene3D" id="2.10.270.10">
    <property type="entry name" value="Cholin Binding"/>
    <property type="match status" value="1"/>
</dbReference>
<reference evidence="2 3" key="1">
    <citation type="submission" date="2024-03" db="EMBL/GenBank/DDBJ databases">
        <title>Human intestinal bacterial collection.</title>
        <authorList>
            <person name="Pauvert C."/>
            <person name="Hitch T.C.A."/>
            <person name="Clavel T."/>
        </authorList>
    </citation>
    <scope>NUCLEOTIDE SEQUENCE [LARGE SCALE GENOMIC DNA]</scope>
    <source>
        <strain evidence="2 3">CLA-AP-H27</strain>
    </source>
</reference>
<gene>
    <name evidence="2" type="ORF">WMO41_02980</name>
</gene>
<dbReference type="EMBL" id="JBBMFJ010000003">
    <property type="protein sequence ID" value="MEQ2562144.1"/>
    <property type="molecule type" value="Genomic_DNA"/>
</dbReference>
<accession>A0ABV1HIK7</accession>